<dbReference type="AlphaFoldDB" id="A0A5B8M1E7"/>
<name>A0A5B8M1E7_9MICO</name>
<keyword evidence="1" id="KW-1133">Transmembrane helix</keyword>
<dbReference type="Proteomes" id="UP000320216">
    <property type="component" value="Chromosome"/>
</dbReference>
<evidence type="ECO:0000313" key="2">
    <source>
        <dbReference type="EMBL" id="QDZ13754.1"/>
    </source>
</evidence>
<keyword evidence="3" id="KW-1185">Reference proteome</keyword>
<sequence length="156" mass="16781">MPIAALITLAVALAYFIVTTTADLYPFNNTREATAEEKRAELLVNVPILAAPIVLLVLGWTLSLPVLAVIGGAIELIAAIGGLLLWWMPYLAGVTMPWATAGAGLTWDDLHQRTYAHTVIVLPRIGDRPRPNLEHMILHALFIVAGVLTIIAATTL</sequence>
<feature type="transmembrane region" description="Helical" evidence="1">
    <location>
        <begin position="67"/>
        <end position="88"/>
    </location>
</feature>
<evidence type="ECO:0000256" key="1">
    <source>
        <dbReference type="SAM" id="Phobius"/>
    </source>
</evidence>
<protein>
    <submittedName>
        <fullName evidence="2">Uncharacterized protein</fullName>
    </submittedName>
</protein>
<accession>A0A5B8M1E7</accession>
<gene>
    <name evidence="2" type="ORF">FPZ11_02160</name>
</gene>
<dbReference type="EMBL" id="CP042305">
    <property type="protein sequence ID" value="QDZ13754.1"/>
    <property type="molecule type" value="Genomic_DNA"/>
</dbReference>
<evidence type="ECO:0000313" key="3">
    <source>
        <dbReference type="Proteomes" id="UP000320216"/>
    </source>
</evidence>
<keyword evidence="1" id="KW-0812">Transmembrane</keyword>
<dbReference type="OrthoDB" id="674252at2"/>
<dbReference type="RefSeq" id="WP_146317991.1">
    <property type="nucleotide sequence ID" value="NZ_CP042305.1"/>
</dbReference>
<feature type="transmembrane region" description="Helical" evidence="1">
    <location>
        <begin position="136"/>
        <end position="155"/>
    </location>
</feature>
<feature type="transmembrane region" description="Helical" evidence="1">
    <location>
        <begin position="42"/>
        <end position="60"/>
    </location>
</feature>
<keyword evidence="1" id="KW-0472">Membrane</keyword>
<organism evidence="2 3">
    <name type="scientific">Humibacter ginsenosidimutans</name>
    <dbReference type="NCBI Taxonomy" id="2599293"/>
    <lineage>
        <taxon>Bacteria</taxon>
        <taxon>Bacillati</taxon>
        <taxon>Actinomycetota</taxon>
        <taxon>Actinomycetes</taxon>
        <taxon>Micrococcales</taxon>
        <taxon>Microbacteriaceae</taxon>
        <taxon>Humibacter</taxon>
    </lineage>
</organism>
<proteinExistence type="predicted"/>
<reference evidence="2 3" key="1">
    <citation type="submission" date="2019-07" db="EMBL/GenBank/DDBJ databases">
        <title>Full genome sequence of Humibacter sp. WJ7-1.</title>
        <authorList>
            <person name="Im W.-T."/>
        </authorList>
    </citation>
    <scope>NUCLEOTIDE SEQUENCE [LARGE SCALE GENOMIC DNA]</scope>
    <source>
        <strain evidence="2 3">WJ7-1</strain>
    </source>
</reference>
<dbReference type="KEGG" id="huw:FPZ11_02160"/>